<dbReference type="EMBL" id="MU802516">
    <property type="protein sequence ID" value="KAJ3979061.1"/>
    <property type="molecule type" value="Genomic_DNA"/>
</dbReference>
<comment type="caution">
    <text evidence="2">The sequence shown here is derived from an EMBL/GenBank/DDBJ whole genome shotgun (WGS) entry which is preliminary data.</text>
</comment>
<dbReference type="Proteomes" id="UP001163850">
    <property type="component" value="Unassembled WGS sequence"/>
</dbReference>
<dbReference type="AlphaFoldDB" id="A0AA38UMV1"/>
<reference evidence="2" key="1">
    <citation type="submission" date="2022-08" db="EMBL/GenBank/DDBJ databases">
        <authorList>
            <consortium name="DOE Joint Genome Institute"/>
            <person name="Min B."/>
            <person name="Riley R."/>
            <person name="Sierra-Patev S."/>
            <person name="Naranjo-Ortiz M."/>
            <person name="Looney B."/>
            <person name="Konkel Z."/>
            <person name="Slot J.C."/>
            <person name="Sakamoto Y."/>
            <person name="Steenwyk J.L."/>
            <person name="Rokas A."/>
            <person name="Carro J."/>
            <person name="Camarero S."/>
            <person name="Ferreira P."/>
            <person name="Molpeceres G."/>
            <person name="Ruiz-Duenas F.J."/>
            <person name="Serrano A."/>
            <person name="Henrissat B."/>
            <person name="Drula E."/>
            <person name="Hughes K.W."/>
            <person name="Mata J.L."/>
            <person name="Ishikawa N.K."/>
            <person name="Vargas-Isla R."/>
            <person name="Ushijima S."/>
            <person name="Smith C.A."/>
            <person name="Ahrendt S."/>
            <person name="Andreopoulos W."/>
            <person name="He G."/>
            <person name="Labutti K."/>
            <person name="Lipzen A."/>
            <person name="Ng V."/>
            <person name="Sandor L."/>
            <person name="Barry K."/>
            <person name="Martinez A.T."/>
            <person name="Xiao Y."/>
            <person name="Gibbons J.G."/>
            <person name="Terashima K."/>
            <person name="Hibbett D.S."/>
            <person name="Grigoriev I.V."/>
        </authorList>
    </citation>
    <scope>NUCLEOTIDE SEQUENCE</scope>
    <source>
        <strain evidence="2">TFB7829</strain>
    </source>
</reference>
<gene>
    <name evidence="2" type="ORF">F5890DRAFT_1421892</name>
</gene>
<proteinExistence type="predicted"/>
<feature type="region of interest" description="Disordered" evidence="1">
    <location>
        <begin position="80"/>
        <end position="105"/>
    </location>
</feature>
<evidence type="ECO:0000256" key="1">
    <source>
        <dbReference type="SAM" id="MobiDB-lite"/>
    </source>
</evidence>
<accession>A0AA38UMV1</accession>
<sequence length="251" mass="28323">MSIRPRLRKDRKTKVPLPTATAYELRLAEASTTARRQRKDDEPLVLLTNGRALTQNPRLPRLPGQVGLRGDRPVTVNDIARAGREGGPGTAPPMEDYTDSAELLSPSKHRRKRLKQWQTWTGEMIPMIILPYMELLEKTGSLREEANLQLRGSQCHCCKQGRWLAIAVIRFSKIEQVRLWASSCHSAALQLVRSGLFPCSPVYPTLAVDIRVLDFVRRLFLRIAPNYTAWCSAVVDFLSSQGYHLPGDDPL</sequence>
<evidence type="ECO:0008006" key="4">
    <source>
        <dbReference type="Google" id="ProtNLM"/>
    </source>
</evidence>
<evidence type="ECO:0000313" key="2">
    <source>
        <dbReference type="EMBL" id="KAJ3979061.1"/>
    </source>
</evidence>
<protein>
    <recommendedName>
        <fullName evidence="4">CxC1-like cysteine cluster associated with KDZ transposases domain-containing protein</fullName>
    </recommendedName>
</protein>
<evidence type="ECO:0000313" key="3">
    <source>
        <dbReference type="Proteomes" id="UP001163850"/>
    </source>
</evidence>
<feature type="non-terminal residue" evidence="2">
    <location>
        <position position="251"/>
    </location>
</feature>
<name>A0AA38UMV1_9AGAR</name>
<organism evidence="2 3">
    <name type="scientific">Lentinula detonsa</name>
    <dbReference type="NCBI Taxonomy" id="2804962"/>
    <lineage>
        <taxon>Eukaryota</taxon>
        <taxon>Fungi</taxon>
        <taxon>Dikarya</taxon>
        <taxon>Basidiomycota</taxon>
        <taxon>Agaricomycotina</taxon>
        <taxon>Agaricomycetes</taxon>
        <taxon>Agaricomycetidae</taxon>
        <taxon>Agaricales</taxon>
        <taxon>Marasmiineae</taxon>
        <taxon>Omphalotaceae</taxon>
        <taxon>Lentinula</taxon>
    </lineage>
</organism>